<dbReference type="GO" id="GO:0016491">
    <property type="term" value="F:oxidoreductase activity"/>
    <property type="evidence" value="ECO:0007669"/>
    <property type="project" value="UniProtKB-KW"/>
</dbReference>
<dbReference type="AlphaFoldDB" id="A0A934QLR3"/>
<dbReference type="Proteomes" id="UP000778970">
    <property type="component" value="Unassembled WGS sequence"/>
</dbReference>
<accession>A0A934QLR3</accession>
<gene>
    <name evidence="2" type="ORF">CKO21_18125</name>
</gene>
<dbReference type="Gene3D" id="3.10.20.440">
    <property type="entry name" value="2Fe-2S iron-sulphur cluster binding domain, sarcosine oxidase, alpha subunit, N-terminal domain"/>
    <property type="match status" value="1"/>
</dbReference>
<reference evidence="2" key="2">
    <citation type="journal article" date="2020" name="Microorganisms">
        <title>Osmotic Adaptation and Compatible Solute Biosynthesis of Phototrophic Bacteria as Revealed from Genome Analyses.</title>
        <authorList>
            <person name="Imhoff J.F."/>
            <person name="Rahn T."/>
            <person name="Kunzel S."/>
            <person name="Keller A."/>
            <person name="Neulinger S.C."/>
        </authorList>
    </citation>
    <scope>NUCLEOTIDE SEQUENCE</scope>
    <source>
        <strain evidence="2">DSM 9154</strain>
    </source>
</reference>
<organism evidence="2 3">
    <name type="scientific">Rhodovibrio salinarum</name>
    <dbReference type="NCBI Taxonomy" id="1087"/>
    <lineage>
        <taxon>Bacteria</taxon>
        <taxon>Pseudomonadati</taxon>
        <taxon>Pseudomonadota</taxon>
        <taxon>Alphaproteobacteria</taxon>
        <taxon>Rhodospirillales</taxon>
        <taxon>Rhodovibrionaceae</taxon>
        <taxon>Rhodovibrio</taxon>
    </lineage>
</organism>
<evidence type="ECO:0000256" key="1">
    <source>
        <dbReference type="ARBA" id="ARBA00023002"/>
    </source>
</evidence>
<name>A0A934QLR3_9PROT</name>
<dbReference type="RefSeq" id="WP_027287166.1">
    <property type="nucleotide sequence ID" value="NZ_NRRE01000034.1"/>
</dbReference>
<protein>
    <submittedName>
        <fullName evidence="2">NAD(FAD)-dependent dehydrogenase</fullName>
    </submittedName>
</protein>
<dbReference type="GO" id="GO:0051536">
    <property type="term" value="F:iron-sulfur cluster binding"/>
    <property type="evidence" value="ECO:0007669"/>
    <property type="project" value="InterPro"/>
</dbReference>
<dbReference type="InterPro" id="IPR036010">
    <property type="entry name" value="2Fe-2S_ferredoxin-like_sf"/>
</dbReference>
<comment type="caution">
    <text evidence="2">The sequence shown here is derived from an EMBL/GenBank/DDBJ whole genome shotgun (WGS) entry which is preliminary data.</text>
</comment>
<dbReference type="EMBL" id="NRRE01000034">
    <property type="protein sequence ID" value="MBK1699166.1"/>
    <property type="molecule type" value="Genomic_DNA"/>
</dbReference>
<evidence type="ECO:0000313" key="3">
    <source>
        <dbReference type="Proteomes" id="UP000778970"/>
    </source>
</evidence>
<evidence type="ECO:0000313" key="2">
    <source>
        <dbReference type="EMBL" id="MBK1699166.1"/>
    </source>
</evidence>
<sequence>MRGGFRRLCETERPVVPFRLDGCDSEALAGDTVLTAVRVNQSALRTSEFGDGMRAGFCLMGACQDCWVWTRAGARLRACETPIAAGMDLLTYPPEAATWPGGG</sequence>
<dbReference type="InterPro" id="IPR042204">
    <property type="entry name" value="2Fe-2S-bd_N"/>
</dbReference>
<reference evidence="2" key="1">
    <citation type="submission" date="2017-08" db="EMBL/GenBank/DDBJ databases">
        <authorList>
            <person name="Imhoff J.F."/>
            <person name="Rahn T."/>
            <person name="Kuenzel S."/>
            <person name="Neulinger S.C."/>
        </authorList>
    </citation>
    <scope>NUCLEOTIDE SEQUENCE</scope>
    <source>
        <strain evidence="2">DSM 9154</strain>
    </source>
</reference>
<dbReference type="SUPFAM" id="SSF54292">
    <property type="entry name" value="2Fe-2S ferredoxin-like"/>
    <property type="match status" value="1"/>
</dbReference>
<proteinExistence type="predicted"/>
<keyword evidence="3" id="KW-1185">Reference proteome</keyword>
<keyword evidence="1" id="KW-0560">Oxidoreductase</keyword>
<dbReference type="Pfam" id="PF13510">
    <property type="entry name" value="Fer2_4"/>
    <property type="match status" value="1"/>
</dbReference>